<dbReference type="PANTHER" id="PTHR37038">
    <property type="entry name" value="TRANSCRIPTIONAL REGULATOR-RELATED"/>
    <property type="match status" value="1"/>
</dbReference>
<sequence>MGTLLATRMKNRRKALKLSQKELAEGICQQAQISRLENGEYTPGSELLHDLAKKLKVSMDYFFDEDMLGESIELLEFKKIAKTFITQRKYDSLNYVYQLEQKTWHRLSLSDKIYMDWIGSLVDFYHYDRREEAIVTLERLLHSLNEVDLNYLQISNTLFNFYYDTKKIDRFDAIKEKLTIQIERLNIVTIEELELFVKFNYNLSRYLWLQNEVEEAAKQIIATIKSCQHYKTTYLLGDLFLLLGNVSMNFSDTLTVKEYFENAQFIYSKLDKNKEMAITVEHYIAENF</sequence>
<accession>A0AAE4TP38</accession>
<dbReference type="AlphaFoldDB" id="A0AAE4TP38"/>
<dbReference type="PANTHER" id="PTHR37038:SF14">
    <property type="entry name" value="TRANSCRIPTIONAL ACTIVATOR"/>
    <property type="match status" value="1"/>
</dbReference>
<dbReference type="CDD" id="cd00093">
    <property type="entry name" value="HTH_XRE"/>
    <property type="match status" value="1"/>
</dbReference>
<dbReference type="SMART" id="SM00530">
    <property type="entry name" value="HTH_XRE"/>
    <property type="match status" value="1"/>
</dbReference>
<proteinExistence type="predicted"/>
<dbReference type="SUPFAM" id="SSF47413">
    <property type="entry name" value="lambda repressor-like DNA-binding domains"/>
    <property type="match status" value="1"/>
</dbReference>
<evidence type="ECO:0000313" key="2">
    <source>
        <dbReference type="EMBL" id="MDV5976515.1"/>
    </source>
</evidence>
<dbReference type="RefSeq" id="WP_317609784.1">
    <property type="nucleotide sequence ID" value="NZ_JAGQEX010000005.1"/>
</dbReference>
<dbReference type="Gene3D" id="1.25.40.10">
    <property type="entry name" value="Tetratricopeptide repeat domain"/>
    <property type="match status" value="1"/>
</dbReference>
<name>A0AAE4TP38_STRCB</name>
<dbReference type="InterPro" id="IPR053163">
    <property type="entry name" value="HTH-type_regulator_Rgg"/>
</dbReference>
<protein>
    <submittedName>
        <fullName evidence="2">Helix-turn-helix transcriptional regulator</fullName>
    </submittedName>
</protein>
<dbReference type="PROSITE" id="PS50943">
    <property type="entry name" value="HTH_CROC1"/>
    <property type="match status" value="1"/>
</dbReference>
<comment type="caution">
    <text evidence="2">The sequence shown here is derived from an EMBL/GenBank/DDBJ whole genome shotgun (WGS) entry which is preliminary data.</text>
</comment>
<dbReference type="Pfam" id="PF01381">
    <property type="entry name" value="HTH_3"/>
    <property type="match status" value="1"/>
</dbReference>
<dbReference type="Proteomes" id="UP001186118">
    <property type="component" value="Unassembled WGS sequence"/>
</dbReference>
<reference evidence="2" key="1">
    <citation type="submission" date="2021-04" db="EMBL/GenBank/DDBJ databases">
        <title>Draft genomes of 20 S. canis strains.</title>
        <authorList>
            <person name="Pagnossin D."/>
            <person name="Weir W."/>
            <person name="Smith A."/>
            <person name="Ure R."/>
            <person name="Oravcova K."/>
        </authorList>
    </citation>
    <scope>NUCLEOTIDE SEQUENCE</scope>
    <source>
        <strain evidence="2">284</strain>
    </source>
</reference>
<organism evidence="2 3">
    <name type="scientific">Streptococcus canis</name>
    <dbReference type="NCBI Taxonomy" id="1329"/>
    <lineage>
        <taxon>Bacteria</taxon>
        <taxon>Bacillati</taxon>
        <taxon>Bacillota</taxon>
        <taxon>Bacilli</taxon>
        <taxon>Lactobacillales</taxon>
        <taxon>Streptococcaceae</taxon>
        <taxon>Streptococcus</taxon>
    </lineage>
</organism>
<evidence type="ECO:0000313" key="3">
    <source>
        <dbReference type="Proteomes" id="UP001186118"/>
    </source>
</evidence>
<dbReference type="GO" id="GO:0003677">
    <property type="term" value="F:DNA binding"/>
    <property type="evidence" value="ECO:0007669"/>
    <property type="project" value="InterPro"/>
</dbReference>
<dbReference type="InterPro" id="IPR010982">
    <property type="entry name" value="Lambda_DNA-bd_dom_sf"/>
</dbReference>
<feature type="domain" description="HTH cro/C1-type" evidence="1">
    <location>
        <begin position="9"/>
        <end position="62"/>
    </location>
</feature>
<dbReference type="InterPro" id="IPR001387">
    <property type="entry name" value="Cro/C1-type_HTH"/>
</dbReference>
<dbReference type="EMBL" id="JAGQEX010000005">
    <property type="protein sequence ID" value="MDV5976515.1"/>
    <property type="molecule type" value="Genomic_DNA"/>
</dbReference>
<gene>
    <name evidence="2" type="ORF">KB584_03395</name>
</gene>
<dbReference type="InterPro" id="IPR011990">
    <property type="entry name" value="TPR-like_helical_dom_sf"/>
</dbReference>
<evidence type="ECO:0000259" key="1">
    <source>
        <dbReference type="PROSITE" id="PS50943"/>
    </source>
</evidence>